<evidence type="ECO:0000256" key="2">
    <source>
        <dbReference type="ARBA" id="ARBA00023125"/>
    </source>
</evidence>
<evidence type="ECO:0000313" key="5">
    <source>
        <dbReference type="EMBL" id="NDU95961.1"/>
    </source>
</evidence>
<dbReference type="PROSITE" id="PS01124">
    <property type="entry name" value="HTH_ARAC_FAMILY_2"/>
    <property type="match status" value="1"/>
</dbReference>
<dbReference type="PANTHER" id="PTHR43280:SF32">
    <property type="entry name" value="TRANSCRIPTIONAL REGULATORY PROTEIN"/>
    <property type="match status" value="1"/>
</dbReference>
<dbReference type="Gene3D" id="1.10.10.60">
    <property type="entry name" value="Homeodomain-like"/>
    <property type="match status" value="1"/>
</dbReference>
<evidence type="ECO:0000259" key="4">
    <source>
        <dbReference type="PROSITE" id="PS01124"/>
    </source>
</evidence>
<reference evidence="5 6" key="1">
    <citation type="submission" date="2020-02" db="EMBL/GenBank/DDBJ databases">
        <title>Draft genome sequence of two Spirosoma agri KCTC 52727 and Spirosoma terrae KCTC 52035.</title>
        <authorList>
            <person name="Rojas J."/>
            <person name="Ambika Manirajan B."/>
            <person name="Suarez C."/>
            <person name="Ratering S."/>
            <person name="Schnell S."/>
        </authorList>
    </citation>
    <scope>NUCLEOTIDE SEQUENCE [LARGE SCALE GENOMIC DNA]</scope>
    <source>
        <strain evidence="5 6">KCTC 52035</strain>
    </source>
</reference>
<evidence type="ECO:0000313" key="6">
    <source>
        <dbReference type="Proteomes" id="UP000474175"/>
    </source>
</evidence>
<dbReference type="InterPro" id="IPR009057">
    <property type="entry name" value="Homeodomain-like_sf"/>
</dbReference>
<dbReference type="SUPFAM" id="SSF46689">
    <property type="entry name" value="Homeodomain-like"/>
    <property type="match status" value="1"/>
</dbReference>
<dbReference type="AlphaFoldDB" id="A0A6L9L9Y8"/>
<accession>A0A6L9L9Y8</accession>
<dbReference type="GO" id="GO:0043565">
    <property type="term" value="F:sequence-specific DNA binding"/>
    <property type="evidence" value="ECO:0007669"/>
    <property type="project" value="InterPro"/>
</dbReference>
<name>A0A6L9L9Y8_9BACT</name>
<comment type="caution">
    <text evidence="5">The sequence shown here is derived from an EMBL/GenBank/DDBJ whole genome shotgun (WGS) entry which is preliminary data.</text>
</comment>
<organism evidence="5 6">
    <name type="scientific">Spirosoma terrae</name>
    <dbReference type="NCBI Taxonomy" id="1968276"/>
    <lineage>
        <taxon>Bacteria</taxon>
        <taxon>Pseudomonadati</taxon>
        <taxon>Bacteroidota</taxon>
        <taxon>Cytophagia</taxon>
        <taxon>Cytophagales</taxon>
        <taxon>Cytophagaceae</taxon>
        <taxon>Spirosoma</taxon>
    </lineage>
</organism>
<keyword evidence="2" id="KW-0238">DNA-binding</keyword>
<evidence type="ECO:0000256" key="3">
    <source>
        <dbReference type="ARBA" id="ARBA00023163"/>
    </source>
</evidence>
<keyword evidence="1" id="KW-0805">Transcription regulation</keyword>
<evidence type="ECO:0000256" key="1">
    <source>
        <dbReference type="ARBA" id="ARBA00023015"/>
    </source>
</evidence>
<dbReference type="Proteomes" id="UP000474175">
    <property type="component" value="Unassembled WGS sequence"/>
</dbReference>
<proteinExistence type="predicted"/>
<dbReference type="PANTHER" id="PTHR43280">
    <property type="entry name" value="ARAC-FAMILY TRANSCRIPTIONAL REGULATOR"/>
    <property type="match status" value="1"/>
</dbReference>
<keyword evidence="3" id="KW-0804">Transcription</keyword>
<dbReference type="EMBL" id="JAAFZH010000005">
    <property type="protein sequence ID" value="NDU95961.1"/>
    <property type="molecule type" value="Genomic_DNA"/>
</dbReference>
<dbReference type="InterPro" id="IPR018060">
    <property type="entry name" value="HTH_AraC"/>
</dbReference>
<dbReference type="Pfam" id="PF12833">
    <property type="entry name" value="HTH_18"/>
    <property type="match status" value="1"/>
</dbReference>
<dbReference type="SMART" id="SM00342">
    <property type="entry name" value="HTH_ARAC"/>
    <property type="match status" value="1"/>
</dbReference>
<protein>
    <submittedName>
        <fullName evidence="5">Helix-turn-helix transcriptional regulator</fullName>
    </submittedName>
</protein>
<gene>
    <name evidence="5" type="ORF">GK108_13850</name>
</gene>
<sequence length="302" mass="35045">MQQINSISQFHQLLSLPESLHPLVSVVRVEDIKLNPTTDWEHFFLNFYTVSLKRNVQAKARYGQQYYDFDTGVMSFTAPRQLQSHVMVDQDSQQEVGRGYVLLVHPDFLLKSSVLEKINQYGFFAYALHEALHLSAREEADMLEIFRKIDQECQHIDQHTQDIILSQIDLLLSYSNRFYGRQFVTRKAANKDLLANLERVLEAYFEKGLGLESGHVSVDYVASQLHVSPSYLSDVLRSLTGQNARQHIQEKILEKARFYLAATNLSVAEIAYQLGFEHPQSFNKFFRKKNNTSPLAFRRMYN</sequence>
<dbReference type="GO" id="GO:0003700">
    <property type="term" value="F:DNA-binding transcription factor activity"/>
    <property type="evidence" value="ECO:0007669"/>
    <property type="project" value="InterPro"/>
</dbReference>
<keyword evidence="6" id="KW-1185">Reference proteome</keyword>
<feature type="domain" description="HTH araC/xylS-type" evidence="4">
    <location>
        <begin position="199"/>
        <end position="300"/>
    </location>
</feature>